<dbReference type="Proteomes" id="UP000001366">
    <property type="component" value="Chromosome"/>
</dbReference>
<dbReference type="InterPro" id="IPR053154">
    <property type="entry name" value="c-di-AMP_regulator"/>
</dbReference>
<name>C0QRZ7_PERMH</name>
<accession>C0QRZ7</accession>
<evidence type="ECO:0000313" key="1">
    <source>
        <dbReference type="EMBL" id="ACO03848.1"/>
    </source>
</evidence>
<reference evidence="1 2" key="1">
    <citation type="journal article" date="2009" name="J. Bacteriol.">
        <title>Complete and draft genome sequences of six members of the Aquificales.</title>
        <authorList>
            <person name="Reysenbach A.L."/>
            <person name="Hamamura N."/>
            <person name="Podar M."/>
            <person name="Griffiths E."/>
            <person name="Ferreira S."/>
            <person name="Hochstein R."/>
            <person name="Heidelberg J."/>
            <person name="Johnson J."/>
            <person name="Mead D."/>
            <person name="Pohorille A."/>
            <person name="Sarmiento M."/>
            <person name="Schweighofer K."/>
            <person name="Seshadri R."/>
            <person name="Voytek M.A."/>
        </authorList>
    </citation>
    <scope>NUCLEOTIDE SEQUENCE [LARGE SCALE GENOMIC DNA]</scope>
    <source>
        <strain evidence="2">DSM 14350 / EX-H1</strain>
    </source>
</reference>
<proteinExistence type="predicted"/>
<dbReference type="AlphaFoldDB" id="C0QRZ7"/>
<protein>
    <recommendedName>
        <fullName evidence="3">YbbR family protein</fullName>
    </recommendedName>
</protein>
<dbReference type="PANTHER" id="PTHR37804:SF1">
    <property type="entry name" value="CDAA REGULATORY PROTEIN CDAR"/>
    <property type="match status" value="1"/>
</dbReference>
<dbReference type="RefSeq" id="WP_012676087.1">
    <property type="nucleotide sequence ID" value="NC_012440.1"/>
</dbReference>
<sequence length="127" mass="14586">MEKIKGIFLNNLPLKILSLLVAFLLWLNITSTQKARVEFYSDVEIKPYPKDLVVEQVQPEKVLIIIEGPKSALSNVNISQIQTYVDGFKLKEGENLLPVEISKDLIKNFKIISIYPDRVLVYAKKRK</sequence>
<keyword evidence="2" id="KW-1185">Reference proteome</keyword>
<dbReference type="PANTHER" id="PTHR37804">
    <property type="entry name" value="CDAA REGULATORY PROTEIN CDAR"/>
    <property type="match status" value="1"/>
</dbReference>
<dbReference type="STRING" id="123214.PERMA_1677"/>
<dbReference type="OrthoDB" id="14502at2"/>
<dbReference type="HOGENOM" id="CLU_1824336_0_0_0"/>
<dbReference type="KEGG" id="pmx:PERMA_1677"/>
<dbReference type="PaxDb" id="123214-PERMA_1677"/>
<organism evidence="1 2">
    <name type="scientific">Persephonella marina (strain DSM 14350 / EX-H1)</name>
    <dbReference type="NCBI Taxonomy" id="123214"/>
    <lineage>
        <taxon>Bacteria</taxon>
        <taxon>Pseudomonadati</taxon>
        <taxon>Aquificota</taxon>
        <taxon>Aquificia</taxon>
        <taxon>Aquificales</taxon>
        <taxon>Hydrogenothermaceae</taxon>
        <taxon>Persephonella</taxon>
    </lineage>
</organism>
<gene>
    <name evidence="1" type="ordered locus">PERMA_1677</name>
</gene>
<evidence type="ECO:0008006" key="3">
    <source>
        <dbReference type="Google" id="ProtNLM"/>
    </source>
</evidence>
<dbReference type="Gene3D" id="2.170.120.30">
    <property type="match status" value="1"/>
</dbReference>
<dbReference type="EMBL" id="CP001230">
    <property type="protein sequence ID" value="ACO03848.1"/>
    <property type="molecule type" value="Genomic_DNA"/>
</dbReference>
<evidence type="ECO:0000313" key="2">
    <source>
        <dbReference type="Proteomes" id="UP000001366"/>
    </source>
</evidence>